<feature type="compositionally biased region" description="Polar residues" evidence="6">
    <location>
        <begin position="216"/>
        <end position="232"/>
    </location>
</feature>
<evidence type="ECO:0000313" key="7">
    <source>
        <dbReference type="EMBL" id="GMA85748.1"/>
    </source>
</evidence>
<dbReference type="Gene3D" id="3.90.740.10">
    <property type="entry name" value="Valyl/Leucyl/Isoleucyl-tRNA synthetase, editing domain"/>
    <property type="match status" value="1"/>
</dbReference>
<evidence type="ECO:0000256" key="6">
    <source>
        <dbReference type="SAM" id="MobiDB-lite"/>
    </source>
</evidence>
<organism evidence="7 8">
    <name type="scientific">Angustibacter aerolatus</name>
    <dbReference type="NCBI Taxonomy" id="1162965"/>
    <lineage>
        <taxon>Bacteria</taxon>
        <taxon>Bacillati</taxon>
        <taxon>Actinomycetota</taxon>
        <taxon>Actinomycetes</taxon>
        <taxon>Kineosporiales</taxon>
        <taxon>Kineosporiaceae</taxon>
    </lineage>
</organism>
<dbReference type="EMBL" id="BSUZ01000001">
    <property type="protein sequence ID" value="GMA85748.1"/>
    <property type="molecule type" value="Genomic_DNA"/>
</dbReference>
<protein>
    <recommendedName>
        <fullName evidence="9">Isoleucine--tRNA ligase</fullName>
    </recommendedName>
</protein>
<dbReference type="PANTHER" id="PTHR42780:SF1">
    <property type="entry name" value="ISOLEUCINE--TRNA LIGASE, CYTOPLASMIC"/>
    <property type="match status" value="1"/>
</dbReference>
<sequence>MIWTTTPWTLPSNLAAAVNPDVDYVVVTGPAEGPFAGERLVLAAERVGRYERELGLTSVADAEEQGRLVQRLKGTDLLGRRYTPPFDFFVGRENAHRVLAADYVTTDDGTGIVHIAPAFGEEDKVVTDAAGIEPVVPVDSKGEFTAEVPPYAGMHVFEANSVIARDLRERGCCCGSRAYEHPYPHCWRCGEPLIYKAVSSLVRAGHEDQGPHGRASTATSPGCPTTSRTARSASGCRTRATGRSAATATGAARSRCGRATTPRTRGSTCTARSTRLERDFGVRPDDLHRPYVDEPDPPEPRRPDRPLDDAPGARGARLLVRVGVDAVRPGALPVREPRVVRAPLPG</sequence>
<feature type="compositionally biased region" description="Polar residues" evidence="6">
    <location>
        <begin position="262"/>
        <end position="273"/>
    </location>
</feature>
<reference evidence="8" key="1">
    <citation type="journal article" date="2019" name="Int. J. Syst. Evol. Microbiol.">
        <title>The Global Catalogue of Microorganisms (GCM) 10K type strain sequencing project: providing services to taxonomists for standard genome sequencing and annotation.</title>
        <authorList>
            <consortium name="The Broad Institute Genomics Platform"/>
            <consortium name="The Broad Institute Genome Sequencing Center for Infectious Disease"/>
            <person name="Wu L."/>
            <person name="Ma J."/>
        </authorList>
    </citation>
    <scope>NUCLEOTIDE SEQUENCE [LARGE SCALE GENOMIC DNA]</scope>
    <source>
        <strain evidence="8">NBRC 108730</strain>
    </source>
</reference>
<feature type="region of interest" description="Disordered" evidence="6">
    <location>
        <begin position="205"/>
        <end position="314"/>
    </location>
</feature>
<name>A0ABQ6JC43_9ACTN</name>
<accession>A0ABQ6JC43</accession>
<evidence type="ECO:0000313" key="8">
    <source>
        <dbReference type="Proteomes" id="UP001157017"/>
    </source>
</evidence>
<keyword evidence="4" id="KW-0648">Protein biosynthesis</keyword>
<evidence type="ECO:0008006" key="9">
    <source>
        <dbReference type="Google" id="ProtNLM"/>
    </source>
</evidence>
<evidence type="ECO:0000256" key="1">
    <source>
        <dbReference type="ARBA" id="ARBA00022598"/>
    </source>
</evidence>
<comment type="caution">
    <text evidence="7">The sequence shown here is derived from an EMBL/GenBank/DDBJ whole genome shotgun (WGS) entry which is preliminary data.</text>
</comment>
<keyword evidence="2" id="KW-0547">Nucleotide-binding</keyword>
<dbReference type="SUPFAM" id="SSF50677">
    <property type="entry name" value="ValRS/IleRS/LeuRS editing domain"/>
    <property type="match status" value="1"/>
</dbReference>
<dbReference type="InterPro" id="IPR023586">
    <property type="entry name" value="Ile-tRNA-ligase_type2"/>
</dbReference>
<evidence type="ECO:0000256" key="2">
    <source>
        <dbReference type="ARBA" id="ARBA00022741"/>
    </source>
</evidence>
<proteinExistence type="predicted"/>
<evidence type="ECO:0000256" key="5">
    <source>
        <dbReference type="ARBA" id="ARBA00023146"/>
    </source>
</evidence>
<dbReference type="PANTHER" id="PTHR42780">
    <property type="entry name" value="SOLEUCYL-TRNA SYNTHETASE"/>
    <property type="match status" value="1"/>
</dbReference>
<dbReference type="InterPro" id="IPR002301">
    <property type="entry name" value="Ile-tRNA-ligase"/>
</dbReference>
<keyword evidence="5" id="KW-0030">Aminoacyl-tRNA synthetase</keyword>
<evidence type="ECO:0000256" key="3">
    <source>
        <dbReference type="ARBA" id="ARBA00022840"/>
    </source>
</evidence>
<keyword evidence="3" id="KW-0067">ATP-binding</keyword>
<keyword evidence="8" id="KW-1185">Reference proteome</keyword>
<gene>
    <name evidence="7" type="ORF">GCM10025868_09980</name>
</gene>
<feature type="compositionally biased region" description="Low complexity" evidence="6">
    <location>
        <begin position="235"/>
        <end position="261"/>
    </location>
</feature>
<dbReference type="Proteomes" id="UP001157017">
    <property type="component" value="Unassembled WGS sequence"/>
</dbReference>
<feature type="compositionally biased region" description="Basic and acidic residues" evidence="6">
    <location>
        <begin position="274"/>
        <end position="308"/>
    </location>
</feature>
<dbReference type="PRINTS" id="PR00984">
    <property type="entry name" value="TRNASYNTHILE"/>
</dbReference>
<keyword evidence="1" id="KW-0436">Ligase</keyword>
<evidence type="ECO:0000256" key="4">
    <source>
        <dbReference type="ARBA" id="ARBA00022917"/>
    </source>
</evidence>
<dbReference type="InterPro" id="IPR009008">
    <property type="entry name" value="Val/Leu/Ile-tRNA-synth_edit"/>
</dbReference>